<feature type="non-terminal residue" evidence="2">
    <location>
        <position position="115"/>
    </location>
</feature>
<sequence length="115" mass="12897">MGGSSSQPRTDPPMYPINAFSMGDLYSPQFSETFQENTGYWQEPNTQESPVEQVATSPMKNKKKATRNRQKQTSQSADAPRQSPWTTEEEIALCKGWLAVFENSKDANAKKQSGF</sequence>
<accession>A0A699L763</accession>
<dbReference type="EMBL" id="BKCJ010578433">
    <property type="protein sequence ID" value="GFB21992.1"/>
    <property type="molecule type" value="Genomic_DNA"/>
</dbReference>
<name>A0A699L763_TANCI</name>
<proteinExistence type="predicted"/>
<feature type="compositionally biased region" description="Polar residues" evidence="1">
    <location>
        <begin position="28"/>
        <end position="59"/>
    </location>
</feature>
<feature type="compositionally biased region" description="Basic residues" evidence="1">
    <location>
        <begin position="60"/>
        <end position="70"/>
    </location>
</feature>
<gene>
    <name evidence="2" type="ORF">Tci_693963</name>
</gene>
<evidence type="ECO:0000256" key="1">
    <source>
        <dbReference type="SAM" id="MobiDB-lite"/>
    </source>
</evidence>
<organism evidence="2">
    <name type="scientific">Tanacetum cinerariifolium</name>
    <name type="common">Dalmatian daisy</name>
    <name type="synonym">Chrysanthemum cinerariifolium</name>
    <dbReference type="NCBI Taxonomy" id="118510"/>
    <lineage>
        <taxon>Eukaryota</taxon>
        <taxon>Viridiplantae</taxon>
        <taxon>Streptophyta</taxon>
        <taxon>Embryophyta</taxon>
        <taxon>Tracheophyta</taxon>
        <taxon>Spermatophyta</taxon>
        <taxon>Magnoliopsida</taxon>
        <taxon>eudicotyledons</taxon>
        <taxon>Gunneridae</taxon>
        <taxon>Pentapetalae</taxon>
        <taxon>asterids</taxon>
        <taxon>campanulids</taxon>
        <taxon>Asterales</taxon>
        <taxon>Asteraceae</taxon>
        <taxon>Asteroideae</taxon>
        <taxon>Anthemideae</taxon>
        <taxon>Anthemidinae</taxon>
        <taxon>Tanacetum</taxon>
    </lineage>
</organism>
<protein>
    <submittedName>
        <fullName evidence="2">Uncharacterized protein</fullName>
    </submittedName>
</protein>
<evidence type="ECO:0000313" key="2">
    <source>
        <dbReference type="EMBL" id="GFB21992.1"/>
    </source>
</evidence>
<dbReference type="AlphaFoldDB" id="A0A699L763"/>
<reference evidence="2" key="1">
    <citation type="journal article" date="2019" name="Sci. Rep.">
        <title>Draft genome of Tanacetum cinerariifolium, the natural source of mosquito coil.</title>
        <authorList>
            <person name="Yamashiro T."/>
            <person name="Shiraishi A."/>
            <person name="Satake H."/>
            <person name="Nakayama K."/>
        </authorList>
    </citation>
    <scope>NUCLEOTIDE SEQUENCE</scope>
</reference>
<comment type="caution">
    <text evidence="2">The sequence shown here is derived from an EMBL/GenBank/DDBJ whole genome shotgun (WGS) entry which is preliminary data.</text>
</comment>
<feature type="region of interest" description="Disordered" evidence="1">
    <location>
        <begin position="1"/>
        <end position="88"/>
    </location>
</feature>